<feature type="chain" id="PRO_5025715791" description="Carboxylic ester hydrolase" evidence="3">
    <location>
        <begin position="17"/>
        <end position="557"/>
    </location>
</feature>
<feature type="compositionally biased region" description="Basic and acidic residues" evidence="4">
    <location>
        <begin position="19"/>
        <end position="37"/>
    </location>
</feature>
<protein>
    <recommendedName>
        <fullName evidence="3">Carboxylic ester hydrolase</fullName>
        <ecNumber evidence="3">3.1.1.-</ecNumber>
    </recommendedName>
</protein>
<proteinExistence type="inferred from homology"/>
<dbReference type="Gene3D" id="3.40.50.1820">
    <property type="entry name" value="alpha/beta hydrolase"/>
    <property type="match status" value="1"/>
</dbReference>
<evidence type="ECO:0000259" key="5">
    <source>
        <dbReference type="Pfam" id="PF00135"/>
    </source>
</evidence>
<comment type="similarity">
    <text evidence="1 3">Belongs to the type-B carboxylesterase/lipase family.</text>
</comment>
<feature type="signal peptide" evidence="3">
    <location>
        <begin position="1"/>
        <end position="16"/>
    </location>
</feature>
<dbReference type="Pfam" id="PF00135">
    <property type="entry name" value="COesterase"/>
    <property type="match status" value="1"/>
</dbReference>
<dbReference type="AlphaFoldDB" id="A0A6A6PL84"/>
<evidence type="ECO:0000313" key="6">
    <source>
        <dbReference type="EMBL" id="KAF2480789.1"/>
    </source>
</evidence>
<feature type="region of interest" description="Disordered" evidence="4">
    <location>
        <begin position="19"/>
        <end position="68"/>
    </location>
</feature>
<reference evidence="6" key="1">
    <citation type="journal article" date="2020" name="Stud. Mycol.">
        <title>101 Dothideomycetes genomes: a test case for predicting lifestyles and emergence of pathogens.</title>
        <authorList>
            <person name="Haridas S."/>
            <person name="Albert R."/>
            <person name="Binder M."/>
            <person name="Bloem J."/>
            <person name="Labutti K."/>
            <person name="Salamov A."/>
            <person name="Andreopoulos B."/>
            <person name="Baker S."/>
            <person name="Barry K."/>
            <person name="Bills G."/>
            <person name="Bluhm B."/>
            <person name="Cannon C."/>
            <person name="Castanera R."/>
            <person name="Culley D."/>
            <person name="Daum C."/>
            <person name="Ezra D."/>
            <person name="Gonzalez J."/>
            <person name="Henrissat B."/>
            <person name="Kuo A."/>
            <person name="Liang C."/>
            <person name="Lipzen A."/>
            <person name="Lutzoni F."/>
            <person name="Magnuson J."/>
            <person name="Mondo S."/>
            <person name="Nolan M."/>
            <person name="Ohm R."/>
            <person name="Pangilinan J."/>
            <person name="Park H.-J."/>
            <person name="Ramirez L."/>
            <person name="Alfaro M."/>
            <person name="Sun H."/>
            <person name="Tritt A."/>
            <person name="Yoshinaga Y."/>
            <person name="Zwiers L.-H."/>
            <person name="Turgeon B."/>
            <person name="Goodwin S."/>
            <person name="Spatafora J."/>
            <person name="Crous P."/>
            <person name="Grigoriev I."/>
        </authorList>
    </citation>
    <scope>NUCLEOTIDE SEQUENCE</scope>
    <source>
        <strain evidence="6">CBS 113389</strain>
    </source>
</reference>
<dbReference type="PROSITE" id="PS00122">
    <property type="entry name" value="CARBOXYLESTERASE_B_1"/>
    <property type="match status" value="1"/>
</dbReference>
<feature type="domain" description="Carboxylesterase type B" evidence="5">
    <location>
        <begin position="68"/>
        <end position="421"/>
    </location>
</feature>
<dbReference type="EMBL" id="MU001639">
    <property type="protein sequence ID" value="KAF2480789.1"/>
    <property type="molecule type" value="Genomic_DNA"/>
</dbReference>
<dbReference type="GeneID" id="54472489"/>
<accession>A0A6A6PL84</accession>
<evidence type="ECO:0000313" key="7">
    <source>
        <dbReference type="Proteomes" id="UP000799767"/>
    </source>
</evidence>
<dbReference type="InterPro" id="IPR019826">
    <property type="entry name" value="Carboxylesterase_B_AS"/>
</dbReference>
<evidence type="ECO:0000256" key="1">
    <source>
        <dbReference type="ARBA" id="ARBA00005964"/>
    </source>
</evidence>
<dbReference type="RefSeq" id="XP_033587359.1">
    <property type="nucleotide sequence ID" value="XM_033731487.1"/>
</dbReference>
<evidence type="ECO:0000256" key="4">
    <source>
        <dbReference type="SAM" id="MobiDB-lite"/>
    </source>
</evidence>
<name>A0A6A6PL84_9PEZI</name>
<keyword evidence="2 3" id="KW-0378">Hydrolase</keyword>
<organism evidence="6 7">
    <name type="scientific">Neohortaea acidophila</name>
    <dbReference type="NCBI Taxonomy" id="245834"/>
    <lineage>
        <taxon>Eukaryota</taxon>
        <taxon>Fungi</taxon>
        <taxon>Dikarya</taxon>
        <taxon>Ascomycota</taxon>
        <taxon>Pezizomycotina</taxon>
        <taxon>Dothideomycetes</taxon>
        <taxon>Dothideomycetidae</taxon>
        <taxon>Mycosphaerellales</taxon>
        <taxon>Teratosphaeriaceae</taxon>
        <taxon>Neohortaea</taxon>
    </lineage>
</organism>
<dbReference type="GO" id="GO:0016787">
    <property type="term" value="F:hydrolase activity"/>
    <property type="evidence" value="ECO:0007669"/>
    <property type="project" value="UniProtKB-KW"/>
</dbReference>
<keyword evidence="7" id="KW-1185">Reference proteome</keyword>
<dbReference type="PANTHER" id="PTHR11559">
    <property type="entry name" value="CARBOXYLESTERASE"/>
    <property type="match status" value="1"/>
</dbReference>
<evidence type="ECO:0000256" key="2">
    <source>
        <dbReference type="ARBA" id="ARBA00022801"/>
    </source>
</evidence>
<feature type="compositionally biased region" description="Pro residues" evidence="4">
    <location>
        <begin position="48"/>
        <end position="63"/>
    </location>
</feature>
<gene>
    <name evidence="6" type="ORF">BDY17DRAFT_255024</name>
</gene>
<keyword evidence="3" id="KW-0732">Signal</keyword>
<evidence type="ECO:0000256" key="3">
    <source>
        <dbReference type="RuleBase" id="RU361235"/>
    </source>
</evidence>
<dbReference type="InterPro" id="IPR002018">
    <property type="entry name" value="CarbesteraseB"/>
</dbReference>
<dbReference type="OrthoDB" id="408631at2759"/>
<dbReference type="InterPro" id="IPR029058">
    <property type="entry name" value="AB_hydrolase_fold"/>
</dbReference>
<sequence>MFIIFFLLSFSQPSIRNVHSPDTHGQVEFETPHEPPAHSDPAVWPQPTHRPIPPVPPKPPVQPDQPASNIVRASTGYYTGKFDPNFPDVREFLNVPYAESTAGKNRFMPPVPVSKSDDHHDATAYGRVCPQFVSALPSVWSEQIPWYRIPHEASEKGETAALSGEDCLSMAIWTPANATENSKLPVAMFWPGGGFQTNGILVPAHQPAQWVSRSQSHVVVTINYRLGILGFPDAAGAKEQNLGLLDQRLALEWVKDNINSFGGDATKIMVWGFSAGAQAVDFHNYAYYENPIARSFFSQSGSCLAFGSGHASDHSKFTFVAKKFGCEFEDEPVEELTCMQEPAFRDIVDFIGLYHGDQRLRFGPVTDQRTVFSDYKERYAEGKVSQVPMIYSSAANDGAVLASYNAQHPESAPDQETVNTITQRILCGAAESSRLRHGINLTTYRYQYAGVWPNQNPLSWMGAYHSSDLPMLFGTYDVGTGDSVLPMETETSIKMQDFLLSFLQDPHHIAGWPEENILALGHGDLLRFGAKVKPVQRVDALDVDGVCYGSMPYDPFP</sequence>
<dbReference type="SUPFAM" id="SSF53474">
    <property type="entry name" value="alpha/beta-Hydrolases"/>
    <property type="match status" value="1"/>
</dbReference>
<dbReference type="InterPro" id="IPR050309">
    <property type="entry name" value="Type-B_Carboxylest/Lipase"/>
</dbReference>
<dbReference type="EC" id="3.1.1.-" evidence="3"/>
<dbReference type="Proteomes" id="UP000799767">
    <property type="component" value="Unassembled WGS sequence"/>
</dbReference>